<feature type="region of interest" description="Disordered" evidence="3">
    <location>
        <begin position="1"/>
        <end position="25"/>
    </location>
</feature>
<accession>A0AAF0TXT9</accession>
<proteinExistence type="inferred from homology"/>
<evidence type="ECO:0000256" key="1">
    <source>
        <dbReference type="ARBA" id="ARBA00008614"/>
    </source>
</evidence>
<dbReference type="InterPro" id="IPR018467">
    <property type="entry name" value="CCT_CS"/>
</dbReference>
<evidence type="ECO:0000313" key="6">
    <source>
        <dbReference type="Proteomes" id="UP001234989"/>
    </source>
</evidence>
<dbReference type="AlphaFoldDB" id="A0AAF0TXT9"/>
<evidence type="ECO:0000256" key="2">
    <source>
        <dbReference type="RuleBase" id="RU369065"/>
    </source>
</evidence>
<dbReference type="PROSITE" id="PS51320">
    <property type="entry name" value="TIFY"/>
    <property type="match status" value="1"/>
</dbReference>
<keyword evidence="2" id="KW-0539">Nucleus</keyword>
<name>A0AAF0TXT9_SOLVR</name>
<dbReference type="PANTHER" id="PTHR33077:SF60">
    <property type="entry name" value="TIFY DOMAIN-CONTAINING PROTEIN"/>
    <property type="match status" value="1"/>
</dbReference>
<dbReference type="GO" id="GO:2000022">
    <property type="term" value="P:regulation of jasmonic acid mediated signaling pathway"/>
    <property type="evidence" value="ECO:0007669"/>
    <property type="project" value="UniProtKB-UniRule"/>
</dbReference>
<evidence type="ECO:0000313" key="5">
    <source>
        <dbReference type="EMBL" id="WMV36219.1"/>
    </source>
</evidence>
<dbReference type="GO" id="GO:0009611">
    <property type="term" value="P:response to wounding"/>
    <property type="evidence" value="ECO:0007669"/>
    <property type="project" value="UniProtKB-UniRule"/>
</dbReference>
<gene>
    <name evidence="5" type="ORF">MTR67_029604</name>
</gene>
<dbReference type="InterPro" id="IPR010399">
    <property type="entry name" value="Tify_dom"/>
</dbReference>
<keyword evidence="6" id="KW-1185">Reference proteome</keyword>
<dbReference type="Pfam" id="PF09425">
    <property type="entry name" value="Jas_motif"/>
    <property type="match status" value="1"/>
</dbReference>
<dbReference type="EMBL" id="CP133617">
    <property type="protein sequence ID" value="WMV36219.1"/>
    <property type="molecule type" value="Genomic_DNA"/>
</dbReference>
<sequence length="361" mass="40168">MPPEETVSKSPLEKPLNQLTDDDISQLTREDCRRYLKQKGMRKPSWNKSQAIQQVISLKALLEPDTDAGTRKKLHIPRADTHVRRVQRGKNTYGEPSEPVPDRRNQQDRPDLSSHITALPVAVVDNSAPSRTIGSADKPVGQMTIFYRGKVNVYDDVPADKAQKIMCLASSPLCVPSETPSNATVAARHSACCLQAANSKLRLDTNMVPTIQTVKMSEVSRVPIEESNRLYNDNPEAVESPASRKASVQRYLEKRKERFKWKRRVETTSSASLDIYLSDQIGTRTPSDYASGADLCFTPHITPTGSGPIQDNIQMNPTFSSDLNDRGDVVYNLPILVAKAMCTSSENWSLEMYETFNGSSV</sequence>
<evidence type="ECO:0000256" key="3">
    <source>
        <dbReference type="SAM" id="MobiDB-lite"/>
    </source>
</evidence>
<dbReference type="Pfam" id="PF06200">
    <property type="entry name" value="tify"/>
    <property type="match status" value="1"/>
</dbReference>
<protein>
    <recommendedName>
        <fullName evidence="2">Protein TIFY</fullName>
    </recommendedName>
    <alternativeName>
        <fullName evidence="2">Jasmonate ZIM domain-containing protein</fullName>
    </alternativeName>
</protein>
<dbReference type="PANTHER" id="PTHR33077">
    <property type="entry name" value="PROTEIN TIFY 4A-RELATED-RELATED"/>
    <property type="match status" value="1"/>
</dbReference>
<organism evidence="5 6">
    <name type="scientific">Solanum verrucosum</name>
    <dbReference type="NCBI Taxonomy" id="315347"/>
    <lineage>
        <taxon>Eukaryota</taxon>
        <taxon>Viridiplantae</taxon>
        <taxon>Streptophyta</taxon>
        <taxon>Embryophyta</taxon>
        <taxon>Tracheophyta</taxon>
        <taxon>Spermatophyta</taxon>
        <taxon>Magnoliopsida</taxon>
        <taxon>eudicotyledons</taxon>
        <taxon>Gunneridae</taxon>
        <taxon>Pentapetalae</taxon>
        <taxon>asterids</taxon>
        <taxon>lamiids</taxon>
        <taxon>Solanales</taxon>
        <taxon>Solanaceae</taxon>
        <taxon>Solanoideae</taxon>
        <taxon>Solaneae</taxon>
        <taxon>Solanum</taxon>
    </lineage>
</organism>
<dbReference type="Proteomes" id="UP001234989">
    <property type="component" value="Chromosome 6"/>
</dbReference>
<dbReference type="GO" id="GO:0031347">
    <property type="term" value="P:regulation of defense response"/>
    <property type="evidence" value="ECO:0007669"/>
    <property type="project" value="UniProtKB-UniRule"/>
</dbReference>
<comment type="similarity">
    <text evidence="1 2">Belongs to the TIFY/JAZ family.</text>
</comment>
<feature type="domain" description="Tify" evidence="4">
    <location>
        <begin position="136"/>
        <end position="171"/>
    </location>
</feature>
<comment type="function">
    <text evidence="2">Repressor of jasmonate responses.</text>
</comment>
<comment type="subcellular location">
    <subcellularLocation>
        <location evidence="2">Nucleus</location>
    </subcellularLocation>
</comment>
<dbReference type="GO" id="GO:0005634">
    <property type="term" value="C:nucleus"/>
    <property type="evidence" value="ECO:0007669"/>
    <property type="project" value="UniProtKB-SubCell"/>
</dbReference>
<dbReference type="InterPro" id="IPR040390">
    <property type="entry name" value="TIFY/JAZ"/>
</dbReference>
<evidence type="ECO:0000259" key="4">
    <source>
        <dbReference type="PROSITE" id="PS51320"/>
    </source>
</evidence>
<keyword evidence="2" id="KW-1184">Jasmonic acid signaling pathway</keyword>
<comment type="domain">
    <text evidence="2">The jas domain is required for interaction with COI1.</text>
</comment>
<dbReference type="SMART" id="SM00979">
    <property type="entry name" value="TIFY"/>
    <property type="match status" value="1"/>
</dbReference>
<feature type="region of interest" description="Disordered" evidence="3">
    <location>
        <begin position="69"/>
        <end position="110"/>
    </location>
</feature>
<reference evidence="5" key="1">
    <citation type="submission" date="2023-08" db="EMBL/GenBank/DDBJ databases">
        <title>A de novo genome assembly of Solanum verrucosum Schlechtendal, a Mexican diploid species geographically isolated from the other diploid A-genome species in potato relatives.</title>
        <authorList>
            <person name="Hosaka K."/>
        </authorList>
    </citation>
    <scope>NUCLEOTIDE SEQUENCE</scope>
    <source>
        <tissue evidence="5">Young leaves</tissue>
    </source>
</reference>
<feature type="compositionally biased region" description="Basic and acidic residues" evidence="3">
    <location>
        <begin position="100"/>
        <end position="110"/>
    </location>
</feature>